<sequence length="56" mass="6467">MQNTTLLFIDPLAFPFTRTIQPQNIAKPHLWVLEISSVETFERDELHLADGTTVRD</sequence>
<keyword evidence="2" id="KW-1185">Reference proteome</keyword>
<dbReference type="RefSeq" id="WP_007416217.1">
    <property type="nucleotide sequence ID" value="NZ_ABOX02000024.1"/>
</dbReference>
<evidence type="ECO:0000313" key="2">
    <source>
        <dbReference type="Proteomes" id="UP000003688"/>
    </source>
</evidence>
<organism evidence="1 2">
    <name type="scientific">Pedosphaera parvula (strain Ellin514)</name>
    <dbReference type="NCBI Taxonomy" id="320771"/>
    <lineage>
        <taxon>Bacteria</taxon>
        <taxon>Pseudomonadati</taxon>
        <taxon>Verrucomicrobiota</taxon>
        <taxon>Pedosphaerae</taxon>
        <taxon>Pedosphaerales</taxon>
        <taxon>Pedosphaeraceae</taxon>
        <taxon>Pedosphaera</taxon>
    </lineage>
</organism>
<name>B9XK74_PEDPL</name>
<comment type="caution">
    <text evidence="1">The sequence shown here is derived from an EMBL/GenBank/DDBJ whole genome shotgun (WGS) entry which is preliminary data.</text>
</comment>
<accession>B9XK74</accession>
<proteinExistence type="predicted"/>
<gene>
    <name evidence="1" type="ORF">Cflav_PD2533</name>
</gene>
<dbReference type="Proteomes" id="UP000003688">
    <property type="component" value="Unassembled WGS sequence"/>
</dbReference>
<dbReference type="AlphaFoldDB" id="B9XK74"/>
<dbReference type="STRING" id="320771.Cflav_PD2533"/>
<reference evidence="1 2" key="1">
    <citation type="journal article" date="2011" name="J. Bacteriol.">
        <title>Genome sequence of 'Pedosphaera parvula' Ellin514, an aerobic Verrucomicrobial isolate from pasture soil.</title>
        <authorList>
            <person name="Kant R."/>
            <person name="van Passel M.W."/>
            <person name="Sangwan P."/>
            <person name="Palva A."/>
            <person name="Lucas S."/>
            <person name="Copeland A."/>
            <person name="Lapidus A."/>
            <person name="Glavina Del Rio T."/>
            <person name="Dalin E."/>
            <person name="Tice H."/>
            <person name="Bruce D."/>
            <person name="Goodwin L."/>
            <person name="Pitluck S."/>
            <person name="Chertkov O."/>
            <person name="Larimer F.W."/>
            <person name="Land M.L."/>
            <person name="Hauser L."/>
            <person name="Brettin T.S."/>
            <person name="Detter J.C."/>
            <person name="Han S."/>
            <person name="de Vos W.M."/>
            <person name="Janssen P.H."/>
            <person name="Smidt H."/>
        </authorList>
    </citation>
    <scope>NUCLEOTIDE SEQUENCE [LARGE SCALE GENOMIC DNA]</scope>
    <source>
        <strain evidence="1 2">Ellin514</strain>
    </source>
</reference>
<protein>
    <submittedName>
        <fullName evidence="1">Uncharacterized protein</fullName>
    </submittedName>
</protein>
<evidence type="ECO:0000313" key="1">
    <source>
        <dbReference type="EMBL" id="EEF59712.1"/>
    </source>
</evidence>
<dbReference type="EMBL" id="ABOX02000024">
    <property type="protein sequence ID" value="EEF59712.1"/>
    <property type="molecule type" value="Genomic_DNA"/>
</dbReference>